<dbReference type="AlphaFoldDB" id="A0A1D1YAK0"/>
<dbReference type="SMART" id="SM00239">
    <property type="entry name" value="C2"/>
    <property type="match status" value="1"/>
</dbReference>
<dbReference type="InterPro" id="IPR000008">
    <property type="entry name" value="C2_dom"/>
</dbReference>
<reference evidence="4" key="1">
    <citation type="submission" date="2015-07" db="EMBL/GenBank/DDBJ databases">
        <title>Transcriptome Assembly of Anthurium amnicola.</title>
        <authorList>
            <person name="Suzuki J."/>
        </authorList>
    </citation>
    <scope>NUCLEOTIDE SEQUENCE</scope>
</reference>
<dbReference type="PANTHER" id="PTHR45911">
    <property type="entry name" value="C2 DOMAIN-CONTAINING PROTEIN"/>
    <property type="match status" value="1"/>
</dbReference>
<name>A0A1D1YAK0_9ARAE</name>
<proteinExistence type="predicted"/>
<evidence type="ECO:0000313" key="4">
    <source>
        <dbReference type="EMBL" id="JAT51662.1"/>
    </source>
</evidence>
<keyword evidence="1" id="KW-0479">Metal-binding</keyword>
<dbReference type="Gene3D" id="2.60.40.150">
    <property type="entry name" value="C2 domain"/>
    <property type="match status" value="1"/>
</dbReference>
<dbReference type="CDD" id="cd00030">
    <property type="entry name" value="C2"/>
    <property type="match status" value="1"/>
</dbReference>
<dbReference type="SUPFAM" id="SSF49562">
    <property type="entry name" value="C2 domain (Calcium/lipid-binding domain, CaLB)"/>
    <property type="match status" value="1"/>
</dbReference>
<dbReference type="InterPro" id="IPR035892">
    <property type="entry name" value="C2_domain_sf"/>
</dbReference>
<gene>
    <name evidence="4" type="primary">At1g63220_4</name>
    <name evidence="4" type="ORF">g.4581</name>
</gene>
<accession>A0A1D1YAK0</accession>
<dbReference type="GO" id="GO:0016020">
    <property type="term" value="C:membrane"/>
    <property type="evidence" value="ECO:0007669"/>
    <property type="project" value="TreeGrafter"/>
</dbReference>
<dbReference type="PROSITE" id="PS50004">
    <property type="entry name" value="C2"/>
    <property type="match status" value="1"/>
</dbReference>
<keyword evidence="2" id="KW-0106">Calcium</keyword>
<feature type="domain" description="C2" evidence="3">
    <location>
        <begin position="1"/>
        <end position="109"/>
    </location>
</feature>
<organism evidence="4">
    <name type="scientific">Anthurium amnicola</name>
    <dbReference type="NCBI Taxonomy" id="1678845"/>
    <lineage>
        <taxon>Eukaryota</taxon>
        <taxon>Viridiplantae</taxon>
        <taxon>Streptophyta</taxon>
        <taxon>Embryophyta</taxon>
        <taxon>Tracheophyta</taxon>
        <taxon>Spermatophyta</taxon>
        <taxon>Magnoliopsida</taxon>
        <taxon>Liliopsida</taxon>
        <taxon>Araceae</taxon>
        <taxon>Pothoideae</taxon>
        <taxon>Potheae</taxon>
        <taxon>Anthurium</taxon>
    </lineage>
</organism>
<dbReference type="PANTHER" id="PTHR45911:SF4">
    <property type="entry name" value="MULTIPLE C2 AND TRANSMEMBRANE DOMAIN-CONTAINING PROTEIN"/>
    <property type="match status" value="1"/>
</dbReference>
<dbReference type="EMBL" id="GDJX01016274">
    <property type="protein sequence ID" value="JAT51662.1"/>
    <property type="molecule type" value="Transcribed_RNA"/>
</dbReference>
<dbReference type="Pfam" id="PF00168">
    <property type="entry name" value="C2"/>
    <property type="match status" value="1"/>
</dbReference>
<dbReference type="GO" id="GO:0005509">
    <property type="term" value="F:calcium ion binding"/>
    <property type="evidence" value="ECO:0007669"/>
    <property type="project" value="TreeGrafter"/>
</dbReference>
<sequence>FDQFTVNMTKGELKVIVVEAKGLKDEDLIGKSDPYVELWITKDYKQRTSTKKNTLSPIWNEDFKFNIDTHEHHLYIKVLDEDFGEDDKLGEAKVDLKEVYKKGYVDEWVKLPALLGLRSKGEVHLILEYSAS</sequence>
<dbReference type="PRINTS" id="PR00360">
    <property type="entry name" value="C2DOMAIN"/>
</dbReference>
<evidence type="ECO:0000259" key="3">
    <source>
        <dbReference type="PROSITE" id="PS50004"/>
    </source>
</evidence>
<feature type="non-terminal residue" evidence="4">
    <location>
        <position position="1"/>
    </location>
</feature>
<evidence type="ECO:0000256" key="2">
    <source>
        <dbReference type="ARBA" id="ARBA00022837"/>
    </source>
</evidence>
<evidence type="ECO:0000256" key="1">
    <source>
        <dbReference type="ARBA" id="ARBA00022723"/>
    </source>
</evidence>
<protein>
    <submittedName>
        <fullName evidence="4">C2 domain-containing protein At1g63220</fullName>
    </submittedName>
</protein>